<dbReference type="InterPro" id="IPR004474">
    <property type="entry name" value="LytR_CpsA_psr"/>
</dbReference>
<dbReference type="Proteomes" id="UP001341444">
    <property type="component" value="Unassembled WGS sequence"/>
</dbReference>
<dbReference type="Gene3D" id="3.40.630.190">
    <property type="entry name" value="LCP protein"/>
    <property type="match status" value="1"/>
</dbReference>
<dbReference type="RefSeq" id="WP_066268400.1">
    <property type="nucleotide sequence ID" value="NZ_JARMAB010000003.1"/>
</dbReference>
<evidence type="ECO:0000259" key="6">
    <source>
        <dbReference type="Pfam" id="PF03816"/>
    </source>
</evidence>
<feature type="domain" description="Cell envelope-related transcriptional attenuator" evidence="6">
    <location>
        <begin position="87"/>
        <end position="244"/>
    </location>
</feature>
<dbReference type="NCBIfam" id="TIGR00350">
    <property type="entry name" value="lytR_cpsA_psr"/>
    <property type="match status" value="1"/>
</dbReference>
<keyword evidence="8" id="KW-1185">Reference proteome</keyword>
<protein>
    <submittedName>
        <fullName evidence="7">LCP family protein</fullName>
    </submittedName>
</protein>
<comment type="caution">
    <text evidence="7">The sequence shown here is derived from an EMBL/GenBank/DDBJ whole genome shotgun (WGS) entry which is preliminary data.</text>
</comment>
<feature type="transmembrane region" description="Helical" evidence="5">
    <location>
        <begin position="20"/>
        <end position="38"/>
    </location>
</feature>
<sequence length="330" mass="36717">MGRAEKHTRTKRSKLKIFGYSFLSFIVILVAGGSYIYYQLQPKNHFKNVPVVGSTDANASTLPKLASNTFNILLMGSDERKGEKIGHSDSMMLIHVDLNNHQYQAVSIPRDTRVHLAGYGYTKLTSVQYIIQATQGRLEGVKAAVQAIGELTNVPINYYVETNYEGFQSMANAVGNVEVHVPFDVTLTHPWYKANKGKVIPKGTQVLSGQMITELVHERDSLKNTDYGRQQLQEVALEGIAKSALQPGNIAHLPALISSLSDYLVATNMTKEDMISMGLAVKNFNHSQLHYHQLPGASKVMYDDVLKNNNDEVVLDPQEINSVMTKYFVN</sequence>
<evidence type="ECO:0000256" key="3">
    <source>
        <dbReference type="ARBA" id="ARBA00022968"/>
    </source>
</evidence>
<reference evidence="7 8" key="1">
    <citation type="submission" date="2023-03" db="EMBL/GenBank/DDBJ databases">
        <title>Bacillus Genome Sequencing.</title>
        <authorList>
            <person name="Dunlap C."/>
        </authorList>
    </citation>
    <scope>NUCLEOTIDE SEQUENCE [LARGE SCALE GENOMIC DNA]</scope>
    <source>
        <strain evidence="7 8">B-23453</strain>
    </source>
</reference>
<evidence type="ECO:0000256" key="4">
    <source>
        <dbReference type="ARBA" id="ARBA00022989"/>
    </source>
</evidence>
<organism evidence="7 8">
    <name type="scientific">Heyndrickxia acidicola</name>
    <dbReference type="NCBI Taxonomy" id="209389"/>
    <lineage>
        <taxon>Bacteria</taxon>
        <taxon>Bacillati</taxon>
        <taxon>Bacillota</taxon>
        <taxon>Bacilli</taxon>
        <taxon>Bacillales</taxon>
        <taxon>Bacillaceae</taxon>
        <taxon>Heyndrickxia</taxon>
    </lineage>
</organism>
<dbReference type="PANTHER" id="PTHR33392">
    <property type="entry name" value="POLYISOPRENYL-TEICHOIC ACID--PEPTIDOGLYCAN TEICHOIC ACID TRANSFERASE TAGU"/>
    <property type="match status" value="1"/>
</dbReference>
<name>A0ABU6MDN0_9BACI</name>
<dbReference type="InterPro" id="IPR050922">
    <property type="entry name" value="LytR/CpsA/Psr_CW_biosynth"/>
</dbReference>
<dbReference type="Pfam" id="PF03816">
    <property type="entry name" value="LytR_cpsA_psr"/>
    <property type="match status" value="1"/>
</dbReference>
<keyword evidence="3" id="KW-0735">Signal-anchor</keyword>
<dbReference type="PANTHER" id="PTHR33392:SF6">
    <property type="entry name" value="POLYISOPRENYL-TEICHOIC ACID--PEPTIDOGLYCAN TEICHOIC ACID TRANSFERASE TAGU"/>
    <property type="match status" value="1"/>
</dbReference>
<gene>
    <name evidence="7" type="ORF">P4T90_01600</name>
</gene>
<proteinExistence type="inferred from homology"/>
<evidence type="ECO:0000313" key="7">
    <source>
        <dbReference type="EMBL" id="MED1201778.1"/>
    </source>
</evidence>
<dbReference type="EMBL" id="JARMAB010000003">
    <property type="protein sequence ID" value="MED1201778.1"/>
    <property type="molecule type" value="Genomic_DNA"/>
</dbReference>
<comment type="similarity">
    <text evidence="1">Belongs to the LytR/CpsA/Psr (LCP) family.</text>
</comment>
<evidence type="ECO:0000256" key="2">
    <source>
        <dbReference type="ARBA" id="ARBA00022692"/>
    </source>
</evidence>
<keyword evidence="2 5" id="KW-0812">Transmembrane</keyword>
<accession>A0ABU6MDN0</accession>
<evidence type="ECO:0000256" key="1">
    <source>
        <dbReference type="ARBA" id="ARBA00006068"/>
    </source>
</evidence>
<keyword evidence="4 5" id="KW-1133">Transmembrane helix</keyword>
<evidence type="ECO:0000313" key="8">
    <source>
        <dbReference type="Proteomes" id="UP001341444"/>
    </source>
</evidence>
<evidence type="ECO:0000256" key="5">
    <source>
        <dbReference type="SAM" id="Phobius"/>
    </source>
</evidence>
<keyword evidence="5" id="KW-0472">Membrane</keyword>